<reference evidence="3 4" key="1">
    <citation type="submission" date="2015-10" db="EMBL/GenBank/DDBJ databases">
        <title>Full genome of DAOMC 229536 Phialocephala scopiformis, a fungal endophyte of spruce producing the potent anti-insectan compound rugulosin.</title>
        <authorList>
            <consortium name="DOE Joint Genome Institute"/>
            <person name="Walker A.K."/>
            <person name="Frasz S.L."/>
            <person name="Seifert K.A."/>
            <person name="Miller J.D."/>
            <person name="Mondo S.J."/>
            <person name="Labutti K."/>
            <person name="Lipzen A."/>
            <person name="Dockter R."/>
            <person name="Kennedy M."/>
            <person name="Grigoriev I.V."/>
            <person name="Spatafora J.W."/>
        </authorList>
    </citation>
    <scope>NUCLEOTIDE SEQUENCE [LARGE SCALE GENOMIC DNA]</scope>
    <source>
        <strain evidence="3 4">CBS 120377</strain>
    </source>
</reference>
<dbReference type="Gene3D" id="1.25.40.20">
    <property type="entry name" value="Ankyrin repeat-containing domain"/>
    <property type="match status" value="1"/>
</dbReference>
<evidence type="ECO:0000313" key="3">
    <source>
        <dbReference type="EMBL" id="KUJ17097.1"/>
    </source>
</evidence>
<proteinExistence type="predicted"/>
<evidence type="ECO:0000256" key="1">
    <source>
        <dbReference type="PROSITE-ProRule" id="PRU00023"/>
    </source>
</evidence>
<dbReference type="GeneID" id="28824733"/>
<dbReference type="RefSeq" id="XP_018071452.1">
    <property type="nucleotide sequence ID" value="XM_018215007.1"/>
</dbReference>
<protein>
    <submittedName>
        <fullName evidence="3">Uncharacterized protein</fullName>
    </submittedName>
</protein>
<gene>
    <name evidence="3" type="ORF">LY89DRAFT_685051</name>
</gene>
<keyword evidence="4" id="KW-1185">Reference proteome</keyword>
<organism evidence="3 4">
    <name type="scientific">Mollisia scopiformis</name>
    <name type="common">Conifer needle endophyte fungus</name>
    <name type="synonym">Phialocephala scopiformis</name>
    <dbReference type="NCBI Taxonomy" id="149040"/>
    <lineage>
        <taxon>Eukaryota</taxon>
        <taxon>Fungi</taxon>
        <taxon>Dikarya</taxon>
        <taxon>Ascomycota</taxon>
        <taxon>Pezizomycotina</taxon>
        <taxon>Leotiomycetes</taxon>
        <taxon>Helotiales</taxon>
        <taxon>Mollisiaceae</taxon>
        <taxon>Mollisia</taxon>
    </lineage>
</organism>
<name>A0A194XBG1_MOLSC</name>
<evidence type="ECO:0000256" key="2">
    <source>
        <dbReference type="SAM" id="Coils"/>
    </source>
</evidence>
<feature type="repeat" description="ANK" evidence="1">
    <location>
        <begin position="298"/>
        <end position="326"/>
    </location>
</feature>
<dbReference type="KEGG" id="psco:LY89DRAFT_685051"/>
<dbReference type="PROSITE" id="PS50297">
    <property type="entry name" value="ANK_REP_REGION"/>
    <property type="match status" value="1"/>
</dbReference>
<dbReference type="OrthoDB" id="3200163at2759"/>
<dbReference type="AlphaFoldDB" id="A0A194XBG1"/>
<keyword evidence="1" id="KW-0040">ANK repeat</keyword>
<keyword evidence="2" id="KW-0175">Coiled coil</keyword>
<evidence type="ECO:0000313" key="4">
    <source>
        <dbReference type="Proteomes" id="UP000070700"/>
    </source>
</evidence>
<dbReference type="EMBL" id="KQ947415">
    <property type="protein sequence ID" value="KUJ17097.1"/>
    <property type="molecule type" value="Genomic_DNA"/>
</dbReference>
<dbReference type="PROSITE" id="PS50088">
    <property type="entry name" value="ANK_REPEAT"/>
    <property type="match status" value="1"/>
</dbReference>
<dbReference type="InterPro" id="IPR002110">
    <property type="entry name" value="Ankyrin_rpt"/>
</dbReference>
<dbReference type="InParanoid" id="A0A194XBG1"/>
<dbReference type="SUPFAM" id="SSF48403">
    <property type="entry name" value="Ankyrin repeat"/>
    <property type="match status" value="1"/>
</dbReference>
<accession>A0A194XBG1</accession>
<dbReference type="Proteomes" id="UP000070700">
    <property type="component" value="Unassembled WGS sequence"/>
</dbReference>
<feature type="coiled-coil region" evidence="2">
    <location>
        <begin position="198"/>
        <end position="225"/>
    </location>
</feature>
<dbReference type="InterPro" id="IPR036770">
    <property type="entry name" value="Ankyrin_rpt-contain_sf"/>
</dbReference>
<sequence length="668" mass="76527">MAELGIIASGMGIASLGIQIGSGIIRLKQLWNDVKDTPEEIRYLIEEIEILGQVLAGVDDHSDISPSGRRCLDLCCRGAQLLAETLNDLETKVTKRRRIGSLKAVLGGGAVDKLRERLRSAQTMLMLATQISLHSLSDRRHEIQRELALATQQQVQNLTVLCSQPVTTTSFASSLSQVLVSNSEIDEEIDHGNKVQSQLNLQSRRKELKRDYRQINNTLAHQRTTIAQFRPPGWLSSYMRSFEIYSCKAPYGWDFSIRPYCIVPRGSKFFECASNGDIQGIQNLFQKGEARPFDRSEAGKSALHFAAFSQNVEVFRSLVEQGVELNSWFYELELVLDVSGGAVPIEDTLQILDYIWEFVETEDPLVWIRRAYIPYQSRGSILWIRKKFQALGLLQSAESIVQFAIPVLQRCRDRLVENSEDYCSVVKLILGSKQIDEVICNAVDSKGQTLLSQTLWQFGQSFIQTIDSHFENTEISVTSTPLKNNRGKLEDLVQLLTLLSDLVKGGSDLNSLSRPELGTFLTPLLWIVSGSCRDRAQDLYGIPQPALAAWVQFLEDCEVDLRVYGRKEKAIHQTPDICKNWWILEDTARFYKKRQWGCIRLINFVYGPEPRDWKFWFTKELEPWFFQFWDMIDHPERAMPGAWNDFGVCGEDSMEWMEWYTWPNDWYQ</sequence>